<feature type="transmembrane region" description="Helical" evidence="2">
    <location>
        <begin position="7"/>
        <end position="26"/>
    </location>
</feature>
<evidence type="ECO:0000256" key="2">
    <source>
        <dbReference type="SAM" id="Phobius"/>
    </source>
</evidence>
<dbReference type="PANTHER" id="PTHR37746:SF1">
    <property type="entry name" value="TRANSMEMBRANE PROTEIN"/>
    <property type="match status" value="1"/>
</dbReference>
<accession>A0AAD3SSU2</accession>
<dbReference type="Proteomes" id="UP001279734">
    <property type="component" value="Unassembled WGS sequence"/>
</dbReference>
<feature type="transmembrane region" description="Helical" evidence="2">
    <location>
        <begin position="32"/>
        <end position="51"/>
    </location>
</feature>
<dbReference type="PANTHER" id="PTHR37746">
    <property type="entry name" value="TRANSMEMBRANE PROTEIN"/>
    <property type="match status" value="1"/>
</dbReference>
<dbReference type="EMBL" id="BSYO01000015">
    <property type="protein sequence ID" value="GMH15872.1"/>
    <property type="molecule type" value="Genomic_DNA"/>
</dbReference>
<name>A0AAD3SSU2_NEPGR</name>
<comment type="caution">
    <text evidence="3">The sequence shown here is derived from an EMBL/GenBank/DDBJ whole genome shotgun (WGS) entry which is preliminary data.</text>
</comment>
<evidence type="ECO:0000313" key="4">
    <source>
        <dbReference type="Proteomes" id="UP001279734"/>
    </source>
</evidence>
<reference evidence="3" key="1">
    <citation type="submission" date="2023-05" db="EMBL/GenBank/DDBJ databases">
        <title>Nepenthes gracilis genome sequencing.</title>
        <authorList>
            <person name="Fukushima K."/>
        </authorList>
    </citation>
    <scope>NUCLEOTIDE SEQUENCE</scope>
    <source>
        <strain evidence="3">SING2019-196</strain>
    </source>
</reference>
<proteinExistence type="predicted"/>
<dbReference type="AlphaFoldDB" id="A0AAD3SSU2"/>
<sequence>MSSSLSSNPLFSAIVAFYTLILLYFPRIFLKLVFSPLLISTGILLLSLLRLGATQKKRNQRNPGESNRAQSDSESRSGLDQNRCRSFVEWSVSAPLEVIYEAYEGEEGENDGGCDGAEGTRFSPIMERYPSLSRYYPESDSDCSSEDGEFPRIEEWDSPESVRFRWEEEEEEEREGLIEIALDGKTEEDILAEEENLIEINILR</sequence>
<feature type="compositionally biased region" description="Polar residues" evidence="1">
    <location>
        <begin position="61"/>
        <end position="70"/>
    </location>
</feature>
<evidence type="ECO:0000313" key="3">
    <source>
        <dbReference type="EMBL" id="GMH15872.1"/>
    </source>
</evidence>
<keyword evidence="2" id="KW-0812">Transmembrane</keyword>
<evidence type="ECO:0000256" key="1">
    <source>
        <dbReference type="SAM" id="MobiDB-lite"/>
    </source>
</evidence>
<organism evidence="3 4">
    <name type="scientific">Nepenthes gracilis</name>
    <name type="common">Slender pitcher plant</name>
    <dbReference type="NCBI Taxonomy" id="150966"/>
    <lineage>
        <taxon>Eukaryota</taxon>
        <taxon>Viridiplantae</taxon>
        <taxon>Streptophyta</taxon>
        <taxon>Embryophyta</taxon>
        <taxon>Tracheophyta</taxon>
        <taxon>Spermatophyta</taxon>
        <taxon>Magnoliopsida</taxon>
        <taxon>eudicotyledons</taxon>
        <taxon>Gunneridae</taxon>
        <taxon>Pentapetalae</taxon>
        <taxon>Caryophyllales</taxon>
        <taxon>Nepenthaceae</taxon>
        <taxon>Nepenthes</taxon>
    </lineage>
</organism>
<keyword evidence="4" id="KW-1185">Reference proteome</keyword>
<keyword evidence="2" id="KW-0472">Membrane</keyword>
<gene>
    <name evidence="3" type="ORF">Nepgr_017713</name>
</gene>
<keyword evidence="2" id="KW-1133">Transmembrane helix</keyword>
<protein>
    <submittedName>
        <fullName evidence="3">Uncharacterized protein</fullName>
    </submittedName>
</protein>
<feature type="region of interest" description="Disordered" evidence="1">
    <location>
        <begin position="57"/>
        <end position="80"/>
    </location>
</feature>